<protein>
    <submittedName>
        <fullName evidence="2">Uncharacterized protein</fullName>
    </submittedName>
</protein>
<evidence type="ECO:0000313" key="3">
    <source>
        <dbReference type="Proteomes" id="UP001055420"/>
    </source>
</evidence>
<gene>
    <name evidence="2" type="ORF">NFI80_05925</name>
</gene>
<keyword evidence="1" id="KW-0812">Transmembrane</keyword>
<accession>A0ABY4XQ44</accession>
<evidence type="ECO:0000256" key="1">
    <source>
        <dbReference type="SAM" id="Phobius"/>
    </source>
</evidence>
<sequence>MNPLLHSDEVQLLLDGTGVSLPVNRLKMQPSAIILTSIQILVAIAIAGMVLELIEIMSYEKIFDFNPCNTWRVCM</sequence>
<proteinExistence type="predicted"/>
<keyword evidence="1" id="KW-1133">Transmembrane helix</keyword>
<dbReference type="EMBL" id="CP098805">
    <property type="protein sequence ID" value="USJ32274.1"/>
    <property type="molecule type" value="Genomic_DNA"/>
</dbReference>
<evidence type="ECO:0000313" key="2">
    <source>
        <dbReference type="EMBL" id="USJ32274.1"/>
    </source>
</evidence>
<keyword evidence="1" id="KW-0472">Membrane</keyword>
<name>A0ABY4XQ44_9BACT</name>
<dbReference type="RefSeq" id="WP_235163847.1">
    <property type="nucleotide sequence ID" value="NZ_CP098805.1"/>
</dbReference>
<organism evidence="2 3">
    <name type="scientific">Dyadobacter chenhuakuii</name>
    <dbReference type="NCBI Taxonomy" id="2909339"/>
    <lineage>
        <taxon>Bacteria</taxon>
        <taxon>Pseudomonadati</taxon>
        <taxon>Bacteroidota</taxon>
        <taxon>Cytophagia</taxon>
        <taxon>Cytophagales</taxon>
        <taxon>Spirosomataceae</taxon>
        <taxon>Dyadobacter</taxon>
    </lineage>
</organism>
<dbReference type="Proteomes" id="UP001055420">
    <property type="component" value="Chromosome"/>
</dbReference>
<reference evidence="2" key="1">
    <citation type="submission" date="2022-06" db="EMBL/GenBank/DDBJ databases">
        <title>Novel species in genus Dyadobacter.</title>
        <authorList>
            <person name="Ma C."/>
        </authorList>
    </citation>
    <scope>NUCLEOTIDE SEQUENCE</scope>
    <source>
        <strain evidence="2">CY22</strain>
    </source>
</reference>
<keyword evidence="3" id="KW-1185">Reference proteome</keyword>
<feature type="transmembrane region" description="Helical" evidence="1">
    <location>
        <begin position="32"/>
        <end position="54"/>
    </location>
</feature>